<feature type="transmembrane region" description="Helical" evidence="13">
    <location>
        <begin position="193"/>
        <end position="217"/>
    </location>
</feature>
<evidence type="ECO:0000256" key="4">
    <source>
        <dbReference type="ARBA" id="ARBA00020268"/>
    </source>
</evidence>
<name>A0A9D1UNJ8_9FIRM</name>
<evidence type="ECO:0000256" key="7">
    <source>
        <dbReference type="ARBA" id="ARBA00022475"/>
    </source>
</evidence>
<comment type="function">
    <text evidence="1">Multidrug efflux pump.</text>
</comment>
<dbReference type="PANTHER" id="PTHR43298:SF2">
    <property type="entry name" value="FMN_FAD EXPORTER YEEO-RELATED"/>
    <property type="match status" value="1"/>
</dbReference>
<comment type="similarity">
    <text evidence="3">Belongs to the multi antimicrobial extrusion (MATE) (TC 2.A.66.1) family.</text>
</comment>
<keyword evidence="9 13" id="KW-1133">Transmembrane helix</keyword>
<keyword evidence="6" id="KW-0050">Antiport</keyword>
<feature type="transmembrane region" description="Helical" evidence="13">
    <location>
        <begin position="318"/>
        <end position="338"/>
    </location>
</feature>
<keyword evidence="10" id="KW-0406">Ion transport</keyword>
<dbReference type="GO" id="GO:0006811">
    <property type="term" value="P:monoatomic ion transport"/>
    <property type="evidence" value="ECO:0007669"/>
    <property type="project" value="UniProtKB-KW"/>
</dbReference>
<reference evidence="14" key="2">
    <citation type="submission" date="2021-04" db="EMBL/GenBank/DDBJ databases">
        <authorList>
            <person name="Gilroy R."/>
        </authorList>
    </citation>
    <scope>NUCLEOTIDE SEQUENCE</scope>
    <source>
        <strain evidence="14">ChiGjej6B6-1540</strain>
    </source>
</reference>
<feature type="transmembrane region" description="Helical" evidence="13">
    <location>
        <begin position="45"/>
        <end position="63"/>
    </location>
</feature>
<evidence type="ECO:0000256" key="10">
    <source>
        <dbReference type="ARBA" id="ARBA00023065"/>
    </source>
</evidence>
<accession>A0A9D1UNJ8</accession>
<feature type="transmembrane region" description="Helical" evidence="13">
    <location>
        <begin position="388"/>
        <end position="408"/>
    </location>
</feature>
<feature type="transmembrane region" description="Helical" evidence="13">
    <location>
        <begin position="358"/>
        <end position="376"/>
    </location>
</feature>
<dbReference type="InterPro" id="IPR002528">
    <property type="entry name" value="MATE_fam"/>
</dbReference>
<proteinExistence type="inferred from homology"/>
<gene>
    <name evidence="14" type="ORF">H9868_05160</name>
</gene>
<comment type="caution">
    <text evidence="14">The sequence shown here is derived from an EMBL/GenBank/DDBJ whole genome shotgun (WGS) entry which is preliminary data.</text>
</comment>
<evidence type="ECO:0000256" key="2">
    <source>
        <dbReference type="ARBA" id="ARBA00004651"/>
    </source>
</evidence>
<feature type="transmembrane region" description="Helical" evidence="13">
    <location>
        <begin position="84"/>
        <end position="106"/>
    </location>
</feature>
<feature type="transmembrane region" description="Helical" evidence="13">
    <location>
        <begin position="287"/>
        <end position="306"/>
    </location>
</feature>
<dbReference type="CDD" id="cd13137">
    <property type="entry name" value="MATE_NorM_like"/>
    <property type="match status" value="1"/>
</dbReference>
<reference evidence="14" key="1">
    <citation type="journal article" date="2021" name="PeerJ">
        <title>Extensive microbial diversity within the chicken gut microbiome revealed by metagenomics and culture.</title>
        <authorList>
            <person name="Gilroy R."/>
            <person name="Ravi A."/>
            <person name="Getino M."/>
            <person name="Pursley I."/>
            <person name="Horton D.L."/>
            <person name="Alikhan N.F."/>
            <person name="Baker D."/>
            <person name="Gharbi K."/>
            <person name="Hall N."/>
            <person name="Watson M."/>
            <person name="Adriaenssens E.M."/>
            <person name="Foster-Nyarko E."/>
            <person name="Jarju S."/>
            <person name="Secka A."/>
            <person name="Antonio M."/>
            <person name="Oren A."/>
            <person name="Chaudhuri R.R."/>
            <person name="La Ragione R."/>
            <person name="Hildebrand F."/>
            <person name="Pallen M.J."/>
        </authorList>
    </citation>
    <scope>NUCLEOTIDE SEQUENCE</scope>
    <source>
        <strain evidence="14">ChiGjej6B6-1540</strain>
    </source>
</reference>
<dbReference type="EMBL" id="DXGA01000106">
    <property type="protein sequence ID" value="HIW93913.1"/>
    <property type="molecule type" value="Genomic_DNA"/>
</dbReference>
<dbReference type="GO" id="GO:0005886">
    <property type="term" value="C:plasma membrane"/>
    <property type="evidence" value="ECO:0007669"/>
    <property type="project" value="UniProtKB-SubCell"/>
</dbReference>
<keyword evidence="11 13" id="KW-0472">Membrane</keyword>
<evidence type="ECO:0000313" key="15">
    <source>
        <dbReference type="Proteomes" id="UP000824192"/>
    </source>
</evidence>
<dbReference type="GO" id="GO:0042910">
    <property type="term" value="F:xenobiotic transmembrane transporter activity"/>
    <property type="evidence" value="ECO:0007669"/>
    <property type="project" value="InterPro"/>
</dbReference>
<evidence type="ECO:0000256" key="1">
    <source>
        <dbReference type="ARBA" id="ARBA00003408"/>
    </source>
</evidence>
<dbReference type="InterPro" id="IPR050222">
    <property type="entry name" value="MATE_MdtK"/>
</dbReference>
<evidence type="ECO:0000313" key="14">
    <source>
        <dbReference type="EMBL" id="HIW93913.1"/>
    </source>
</evidence>
<dbReference type="Pfam" id="PF01554">
    <property type="entry name" value="MatE"/>
    <property type="match status" value="2"/>
</dbReference>
<feature type="transmembrane region" description="Helical" evidence="13">
    <location>
        <begin position="414"/>
        <end position="436"/>
    </location>
</feature>
<keyword evidence="7" id="KW-1003">Cell membrane</keyword>
<dbReference type="GO" id="GO:0015297">
    <property type="term" value="F:antiporter activity"/>
    <property type="evidence" value="ECO:0007669"/>
    <property type="project" value="UniProtKB-KW"/>
</dbReference>
<evidence type="ECO:0000256" key="8">
    <source>
        <dbReference type="ARBA" id="ARBA00022692"/>
    </source>
</evidence>
<dbReference type="PANTHER" id="PTHR43298">
    <property type="entry name" value="MULTIDRUG RESISTANCE PROTEIN NORM-RELATED"/>
    <property type="match status" value="1"/>
</dbReference>
<evidence type="ECO:0000256" key="12">
    <source>
        <dbReference type="ARBA" id="ARBA00031636"/>
    </source>
</evidence>
<feature type="transmembrane region" description="Helical" evidence="13">
    <location>
        <begin position="20"/>
        <end position="39"/>
    </location>
</feature>
<dbReference type="PIRSF" id="PIRSF006603">
    <property type="entry name" value="DinF"/>
    <property type="match status" value="1"/>
</dbReference>
<evidence type="ECO:0000256" key="3">
    <source>
        <dbReference type="ARBA" id="ARBA00010199"/>
    </source>
</evidence>
<organism evidence="14 15">
    <name type="scientific">Candidatus Flavonifractor merdipullorum</name>
    <dbReference type="NCBI Taxonomy" id="2838590"/>
    <lineage>
        <taxon>Bacteria</taxon>
        <taxon>Bacillati</taxon>
        <taxon>Bacillota</taxon>
        <taxon>Clostridia</taxon>
        <taxon>Eubacteriales</taxon>
        <taxon>Oscillospiraceae</taxon>
        <taxon>Flavonifractor</taxon>
    </lineage>
</organism>
<evidence type="ECO:0000256" key="6">
    <source>
        <dbReference type="ARBA" id="ARBA00022449"/>
    </source>
</evidence>
<dbReference type="AlphaFoldDB" id="A0A9D1UNJ8"/>
<keyword evidence="8 13" id="KW-0812">Transmembrane</keyword>
<evidence type="ECO:0000256" key="9">
    <source>
        <dbReference type="ARBA" id="ARBA00022989"/>
    </source>
</evidence>
<evidence type="ECO:0000256" key="5">
    <source>
        <dbReference type="ARBA" id="ARBA00022448"/>
    </source>
</evidence>
<dbReference type="Proteomes" id="UP000824192">
    <property type="component" value="Unassembled WGS sequence"/>
</dbReference>
<evidence type="ECO:0000256" key="13">
    <source>
        <dbReference type="SAM" id="Phobius"/>
    </source>
</evidence>
<dbReference type="NCBIfam" id="TIGR00797">
    <property type="entry name" value="matE"/>
    <property type="match status" value="1"/>
</dbReference>
<feature type="transmembrane region" description="Helical" evidence="13">
    <location>
        <begin position="256"/>
        <end position="275"/>
    </location>
</feature>
<protein>
    <recommendedName>
        <fullName evidence="4">Probable multidrug resistance protein NorM</fullName>
    </recommendedName>
    <alternativeName>
        <fullName evidence="12">Multidrug-efflux transporter</fullName>
    </alternativeName>
</protein>
<feature type="transmembrane region" description="Helical" evidence="13">
    <location>
        <begin position="126"/>
        <end position="147"/>
    </location>
</feature>
<keyword evidence="5" id="KW-0813">Transport</keyword>
<dbReference type="InterPro" id="IPR048279">
    <property type="entry name" value="MdtK-like"/>
</dbReference>
<feature type="transmembrane region" description="Helical" evidence="13">
    <location>
        <begin position="154"/>
        <end position="173"/>
    </location>
</feature>
<evidence type="ECO:0000256" key="11">
    <source>
        <dbReference type="ARBA" id="ARBA00023136"/>
    </source>
</evidence>
<sequence>MGLMWRLSWPAIVEQVMTTMVSYVDTAMVGVLGAAATAAVSVNAASIWLINGILAGVGVGYSVQVSNAMGAEDDEKVREIIRQGILAVLACGGAALLLFQLLAGSIPRWLGAKPEVLPGAVAYLRFYTLSMPFTACSAIFSAILRCMGNTKTPLFFNTAANLINLVLNFFLIYETRTVTVLGLSITVPGAGLGVAGAAIASATALAVAGSALLWAALQQGDRFRVHLRGIRPNGAIIRQAVHLGLPSALERATINLGQIAMTAVVASLSTVSLAANQIATTAEGLCYLPAYGISYAGIALVGRAVGAKDREDARAYGTLSAWAGGLLCAGTGVLLFLLSGPLAGLFNSDPAVVEEAAQMLRIVAPAEPFFAVSIVLSGTLRGAHDVRYPMVVGLVSMWGVRIVLALLLVRQFHFGLAGVWIAMSVDLILRGILCSLRWKSKRWEKMCGLDRVPL</sequence>
<comment type="subcellular location">
    <subcellularLocation>
        <location evidence="2">Cell membrane</location>
        <topology evidence="2">Multi-pass membrane protein</topology>
    </subcellularLocation>
</comment>